<evidence type="ECO:0000313" key="1">
    <source>
        <dbReference type="EMBL" id="KGQ19935.1"/>
    </source>
</evidence>
<protein>
    <submittedName>
        <fullName evidence="1">Uncharacterized protein</fullName>
    </submittedName>
</protein>
<evidence type="ECO:0000313" key="2">
    <source>
        <dbReference type="Proteomes" id="UP000030518"/>
    </source>
</evidence>
<dbReference type="AlphaFoldDB" id="A0A0A2WNR3"/>
<comment type="caution">
    <text evidence="1">The sequence shown here is derived from an EMBL/GenBank/DDBJ whole genome shotgun (WGS) entry which is preliminary data.</text>
</comment>
<dbReference type="PATRIC" id="fig|1300345.3.peg.1011"/>
<proteinExistence type="predicted"/>
<organism evidence="1 2">
    <name type="scientific">Lysobacter dokdonensis DS-58</name>
    <dbReference type="NCBI Taxonomy" id="1300345"/>
    <lineage>
        <taxon>Bacteria</taxon>
        <taxon>Pseudomonadati</taxon>
        <taxon>Pseudomonadota</taxon>
        <taxon>Gammaproteobacteria</taxon>
        <taxon>Lysobacterales</taxon>
        <taxon>Lysobacteraceae</taxon>
        <taxon>Noviluteimonas</taxon>
    </lineage>
</organism>
<dbReference type="STRING" id="1300345.LF41_2442"/>
<dbReference type="Proteomes" id="UP000030518">
    <property type="component" value="Unassembled WGS sequence"/>
</dbReference>
<name>A0A0A2WNR3_9GAMM</name>
<sequence length="38" mass="4552">MLRLIAIPRKEWSGVFEDLRVMEAETLKILTEQREHRG</sequence>
<keyword evidence="2" id="KW-1185">Reference proteome</keyword>
<accession>A0A0A2WNR3</accession>
<gene>
    <name evidence="1" type="ORF">LF41_2442</name>
</gene>
<reference evidence="1 2" key="1">
    <citation type="submission" date="2014-09" db="EMBL/GenBank/DDBJ databases">
        <title>Genome sequences of Lysobacter dokdonensis DS-58.</title>
        <authorList>
            <person name="Kim J.F."/>
            <person name="Kwak M.-J."/>
        </authorList>
    </citation>
    <scope>NUCLEOTIDE SEQUENCE [LARGE SCALE GENOMIC DNA]</scope>
    <source>
        <strain evidence="1 2">DS-58</strain>
    </source>
</reference>
<dbReference type="EMBL" id="JRKJ01000005">
    <property type="protein sequence ID" value="KGQ19935.1"/>
    <property type="molecule type" value="Genomic_DNA"/>
</dbReference>